<dbReference type="InterPro" id="IPR036909">
    <property type="entry name" value="Cyt_c-like_dom_sf"/>
</dbReference>
<dbReference type="Proteomes" id="UP000229044">
    <property type="component" value="Unassembled WGS sequence"/>
</dbReference>
<evidence type="ECO:0000256" key="5">
    <source>
        <dbReference type="SAM" id="SignalP"/>
    </source>
</evidence>
<dbReference type="Pfam" id="PF13442">
    <property type="entry name" value="Cytochrome_CBB3"/>
    <property type="match status" value="1"/>
</dbReference>
<dbReference type="Gene3D" id="1.10.760.10">
    <property type="entry name" value="Cytochrome c-like domain"/>
    <property type="match status" value="1"/>
</dbReference>
<organism evidence="7 8">
    <name type="scientific">Marinobacter guineae</name>
    <dbReference type="NCBI Taxonomy" id="432303"/>
    <lineage>
        <taxon>Bacteria</taxon>
        <taxon>Pseudomonadati</taxon>
        <taxon>Pseudomonadota</taxon>
        <taxon>Gammaproteobacteria</taxon>
        <taxon>Pseudomonadales</taxon>
        <taxon>Marinobacteraceae</taxon>
        <taxon>Marinobacter</taxon>
    </lineage>
</organism>
<comment type="caution">
    <text evidence="7">The sequence shown here is derived from an EMBL/GenBank/DDBJ whole genome shotgun (WGS) entry which is preliminary data.</text>
</comment>
<dbReference type="GO" id="GO:0009055">
    <property type="term" value="F:electron transfer activity"/>
    <property type="evidence" value="ECO:0007669"/>
    <property type="project" value="InterPro"/>
</dbReference>
<sequence>MHFLTRIILITLISAPALAESEATGKQLYNTYCTQCHGIYGDGWGVNTRDIEVLPRDHTDSGEMSARSDQELFKAIKHGGQAVNKSILMPNWDANMSDAEIDRVVRYLRELCNCEAP</sequence>
<proteinExistence type="predicted"/>
<evidence type="ECO:0000313" key="7">
    <source>
        <dbReference type="EMBL" id="PHQ27301.1"/>
    </source>
</evidence>
<gene>
    <name evidence="7" type="ORF">CLH62_06935</name>
</gene>
<keyword evidence="5" id="KW-0732">Signal</keyword>
<name>A0A2G1VKJ6_9GAMM</name>
<reference evidence="7 8" key="1">
    <citation type="submission" date="2017-09" db="EMBL/GenBank/DDBJ databases">
        <title>The draft genome sequences of Marinobacter guineae M3B.</title>
        <authorList>
            <person name="Cao J."/>
        </authorList>
    </citation>
    <scope>NUCLEOTIDE SEQUENCE [LARGE SCALE GENOMIC DNA]</scope>
    <source>
        <strain evidence="7 8">M3B</strain>
    </source>
</reference>
<evidence type="ECO:0000256" key="3">
    <source>
        <dbReference type="ARBA" id="ARBA00023004"/>
    </source>
</evidence>
<protein>
    <submittedName>
        <fullName evidence="7">Cytochrome C class I</fullName>
    </submittedName>
</protein>
<dbReference type="GO" id="GO:0020037">
    <property type="term" value="F:heme binding"/>
    <property type="evidence" value="ECO:0007669"/>
    <property type="project" value="InterPro"/>
</dbReference>
<dbReference type="InterPro" id="IPR009056">
    <property type="entry name" value="Cyt_c-like_dom"/>
</dbReference>
<feature type="signal peptide" evidence="5">
    <location>
        <begin position="1"/>
        <end position="19"/>
    </location>
</feature>
<feature type="chain" id="PRO_5013928279" evidence="5">
    <location>
        <begin position="20"/>
        <end position="117"/>
    </location>
</feature>
<keyword evidence="3 4" id="KW-0408">Iron</keyword>
<evidence type="ECO:0000256" key="2">
    <source>
        <dbReference type="ARBA" id="ARBA00022723"/>
    </source>
</evidence>
<dbReference type="AlphaFoldDB" id="A0A2G1VKJ6"/>
<dbReference type="PROSITE" id="PS51007">
    <property type="entry name" value="CYTC"/>
    <property type="match status" value="1"/>
</dbReference>
<accession>A0A2G1VKJ6</accession>
<evidence type="ECO:0000256" key="4">
    <source>
        <dbReference type="PROSITE-ProRule" id="PRU00433"/>
    </source>
</evidence>
<keyword evidence="2 4" id="KW-0479">Metal-binding</keyword>
<dbReference type="EMBL" id="NTFI01000001">
    <property type="protein sequence ID" value="PHQ27301.1"/>
    <property type="molecule type" value="Genomic_DNA"/>
</dbReference>
<dbReference type="SUPFAM" id="SSF46626">
    <property type="entry name" value="Cytochrome c"/>
    <property type="match status" value="1"/>
</dbReference>
<keyword evidence="1 4" id="KW-0349">Heme</keyword>
<evidence type="ECO:0000256" key="1">
    <source>
        <dbReference type="ARBA" id="ARBA00022617"/>
    </source>
</evidence>
<feature type="domain" description="Cytochrome c" evidence="6">
    <location>
        <begin position="20"/>
        <end position="112"/>
    </location>
</feature>
<dbReference type="RefSeq" id="WP_099617368.1">
    <property type="nucleotide sequence ID" value="NZ_KZ319339.1"/>
</dbReference>
<keyword evidence="8" id="KW-1185">Reference proteome</keyword>
<dbReference type="OrthoDB" id="9811281at2"/>
<evidence type="ECO:0000259" key="6">
    <source>
        <dbReference type="PROSITE" id="PS51007"/>
    </source>
</evidence>
<dbReference type="GO" id="GO:0046872">
    <property type="term" value="F:metal ion binding"/>
    <property type="evidence" value="ECO:0007669"/>
    <property type="project" value="UniProtKB-KW"/>
</dbReference>
<evidence type="ECO:0000313" key="8">
    <source>
        <dbReference type="Proteomes" id="UP000229044"/>
    </source>
</evidence>